<gene>
    <name evidence="1" type="ORF">CAPTEDRAFT_217345</name>
</gene>
<name>R7U832_CAPTE</name>
<reference evidence="2" key="3">
    <citation type="submission" date="2015-06" db="UniProtKB">
        <authorList>
            <consortium name="EnsemblMetazoa"/>
        </authorList>
    </citation>
    <scope>IDENTIFICATION</scope>
</reference>
<accession>R7U832</accession>
<keyword evidence="3" id="KW-1185">Reference proteome</keyword>
<organism evidence="1">
    <name type="scientific">Capitella teleta</name>
    <name type="common">Polychaete worm</name>
    <dbReference type="NCBI Taxonomy" id="283909"/>
    <lineage>
        <taxon>Eukaryota</taxon>
        <taxon>Metazoa</taxon>
        <taxon>Spiralia</taxon>
        <taxon>Lophotrochozoa</taxon>
        <taxon>Annelida</taxon>
        <taxon>Polychaeta</taxon>
        <taxon>Sedentaria</taxon>
        <taxon>Scolecida</taxon>
        <taxon>Capitellidae</taxon>
        <taxon>Capitella</taxon>
    </lineage>
</organism>
<evidence type="ECO:0000313" key="3">
    <source>
        <dbReference type="Proteomes" id="UP000014760"/>
    </source>
</evidence>
<proteinExistence type="predicted"/>
<sequence length="134" mass="15104">CASFSPENVIDGHKARRETVLAGGLEENFQIAIKNLGECYGKPRGQIETYVPGTGVVSSIPDFEIKVTSTDNTKTLLYGNTMKGGTGFFQFTQEDDNTRLIAYSNEWYDMDTRLFNQYFNSIAERDDSLCGFWK</sequence>
<dbReference type="EMBL" id="AMQN01046304">
    <property type="status" value="NOT_ANNOTATED_CDS"/>
    <property type="molecule type" value="Genomic_DNA"/>
</dbReference>
<evidence type="ECO:0000313" key="2">
    <source>
        <dbReference type="EnsemblMetazoa" id="CapteP217345"/>
    </source>
</evidence>
<dbReference type="HOGENOM" id="CLU_1901424_0_0_1"/>
<reference evidence="3" key="1">
    <citation type="submission" date="2012-12" db="EMBL/GenBank/DDBJ databases">
        <authorList>
            <person name="Hellsten U."/>
            <person name="Grimwood J."/>
            <person name="Chapman J.A."/>
            <person name="Shapiro H."/>
            <person name="Aerts A."/>
            <person name="Otillar R.P."/>
            <person name="Terry A.Y."/>
            <person name="Boore J.L."/>
            <person name="Simakov O."/>
            <person name="Marletaz F."/>
            <person name="Cho S.-J."/>
            <person name="Edsinger-Gonzales E."/>
            <person name="Havlak P."/>
            <person name="Kuo D.-H."/>
            <person name="Larsson T."/>
            <person name="Lv J."/>
            <person name="Arendt D."/>
            <person name="Savage R."/>
            <person name="Osoegawa K."/>
            <person name="de Jong P."/>
            <person name="Lindberg D.R."/>
            <person name="Seaver E.C."/>
            <person name="Weisblat D.A."/>
            <person name="Putnam N.H."/>
            <person name="Grigoriev I.V."/>
            <person name="Rokhsar D.S."/>
        </authorList>
    </citation>
    <scope>NUCLEOTIDE SEQUENCE</scope>
    <source>
        <strain evidence="3">I ESC-2004</strain>
    </source>
</reference>
<evidence type="ECO:0000313" key="1">
    <source>
        <dbReference type="EMBL" id="ELU02144.1"/>
    </source>
</evidence>
<dbReference type="Proteomes" id="UP000014760">
    <property type="component" value="Unassembled WGS sequence"/>
</dbReference>
<reference evidence="1 3" key="2">
    <citation type="journal article" date="2013" name="Nature">
        <title>Insights into bilaterian evolution from three spiralian genomes.</title>
        <authorList>
            <person name="Simakov O."/>
            <person name="Marletaz F."/>
            <person name="Cho S.J."/>
            <person name="Edsinger-Gonzales E."/>
            <person name="Havlak P."/>
            <person name="Hellsten U."/>
            <person name="Kuo D.H."/>
            <person name="Larsson T."/>
            <person name="Lv J."/>
            <person name="Arendt D."/>
            <person name="Savage R."/>
            <person name="Osoegawa K."/>
            <person name="de Jong P."/>
            <person name="Grimwood J."/>
            <person name="Chapman J.A."/>
            <person name="Shapiro H."/>
            <person name="Aerts A."/>
            <person name="Otillar R.P."/>
            <person name="Terry A.Y."/>
            <person name="Boore J.L."/>
            <person name="Grigoriev I.V."/>
            <person name="Lindberg D.R."/>
            <person name="Seaver E.C."/>
            <person name="Weisblat D.A."/>
            <person name="Putnam N.H."/>
            <person name="Rokhsar D.S."/>
        </authorList>
    </citation>
    <scope>NUCLEOTIDE SEQUENCE</scope>
    <source>
        <strain evidence="1 3">I ESC-2004</strain>
    </source>
</reference>
<feature type="non-terminal residue" evidence="1">
    <location>
        <position position="1"/>
    </location>
</feature>
<dbReference type="EMBL" id="KB304330">
    <property type="protein sequence ID" value="ELU02144.1"/>
    <property type="molecule type" value="Genomic_DNA"/>
</dbReference>
<dbReference type="EnsemblMetazoa" id="CapteT217345">
    <property type="protein sequence ID" value="CapteP217345"/>
    <property type="gene ID" value="CapteG217345"/>
</dbReference>
<protein>
    <submittedName>
        <fullName evidence="1 2">Uncharacterized protein</fullName>
    </submittedName>
</protein>
<dbReference type="AlphaFoldDB" id="R7U832"/>